<gene>
    <name evidence="5" type="ORF">PGB27_19220</name>
</gene>
<evidence type="ECO:0000256" key="3">
    <source>
        <dbReference type="ARBA" id="ARBA00023239"/>
    </source>
</evidence>
<evidence type="ECO:0000256" key="4">
    <source>
        <dbReference type="RuleBase" id="RU003707"/>
    </source>
</evidence>
<evidence type="ECO:0000256" key="2">
    <source>
        <dbReference type="ARBA" id="ARBA00023098"/>
    </source>
</evidence>
<dbReference type="Gene3D" id="1.10.12.10">
    <property type="entry name" value="Lyase 2-enoyl-coa Hydratase, Chain A, domain 2"/>
    <property type="match status" value="1"/>
</dbReference>
<name>A0ABT5SYG7_9PSEU</name>
<dbReference type="InterPro" id="IPR018376">
    <property type="entry name" value="Enoyl-CoA_hyd/isom_CS"/>
</dbReference>
<accession>A0ABT5SYG7</accession>
<keyword evidence="6" id="KW-1185">Reference proteome</keyword>
<dbReference type="PANTHER" id="PTHR11941">
    <property type="entry name" value="ENOYL-COA HYDRATASE-RELATED"/>
    <property type="match status" value="1"/>
</dbReference>
<dbReference type="RefSeq" id="WP_274201998.1">
    <property type="nucleotide sequence ID" value="NZ_JAQZAO010000008.1"/>
</dbReference>
<dbReference type="SUPFAM" id="SSF52096">
    <property type="entry name" value="ClpP/crotonase"/>
    <property type="match status" value="1"/>
</dbReference>
<dbReference type="EMBL" id="JAQZAO010000008">
    <property type="protein sequence ID" value="MDD7967475.1"/>
    <property type="molecule type" value="Genomic_DNA"/>
</dbReference>
<evidence type="ECO:0000256" key="1">
    <source>
        <dbReference type="ARBA" id="ARBA00005254"/>
    </source>
</evidence>
<evidence type="ECO:0000313" key="6">
    <source>
        <dbReference type="Proteomes" id="UP001300763"/>
    </source>
</evidence>
<sequence>MRTENGLVVEVADRVARVTLDRPERLNALSTGLQRDLVTAFDGFVDDPDVWVVVLTGAGEKAFCAGVDLREIRENDADSDRGLRPMGGASRNVFETVLECTKPTIAAINGWALGGGFELALACDIRLAADHARVGLPEAKRGMGANFGAHLVGRMLPPGIAYELLYTGDDLAAADAARWGLVNRVVPAADLAGDAASLAARIAANAPLTVRRYKAALGKGGSLPLSAALRLDVGPDPYTSEDRVEGVAAFVEKRDPVWRAR</sequence>
<evidence type="ECO:0000313" key="5">
    <source>
        <dbReference type="EMBL" id="MDD7967475.1"/>
    </source>
</evidence>
<dbReference type="InterPro" id="IPR014748">
    <property type="entry name" value="Enoyl-CoA_hydra_C"/>
</dbReference>
<protein>
    <submittedName>
        <fullName evidence="5">Enoyl-CoA hydratase-related protein</fullName>
    </submittedName>
</protein>
<keyword evidence="2" id="KW-0443">Lipid metabolism</keyword>
<comment type="similarity">
    <text evidence="1 4">Belongs to the enoyl-CoA hydratase/isomerase family.</text>
</comment>
<comment type="caution">
    <text evidence="5">The sequence shown here is derived from an EMBL/GenBank/DDBJ whole genome shotgun (WGS) entry which is preliminary data.</text>
</comment>
<dbReference type="PROSITE" id="PS00166">
    <property type="entry name" value="ENOYL_COA_HYDRATASE"/>
    <property type="match status" value="1"/>
</dbReference>
<dbReference type="InterPro" id="IPR029045">
    <property type="entry name" value="ClpP/crotonase-like_dom_sf"/>
</dbReference>
<dbReference type="PANTHER" id="PTHR11941:SF169">
    <property type="entry name" value="(7AS)-7A-METHYL-1,5-DIOXO-2,3,5,6,7,7A-HEXAHYDRO-1H-INDENE-CARBOXYL-COA HYDROLASE"/>
    <property type="match status" value="1"/>
</dbReference>
<proteinExistence type="inferred from homology"/>
<organism evidence="5 6">
    <name type="scientific">Actinomycetospora lemnae</name>
    <dbReference type="NCBI Taxonomy" id="3019891"/>
    <lineage>
        <taxon>Bacteria</taxon>
        <taxon>Bacillati</taxon>
        <taxon>Actinomycetota</taxon>
        <taxon>Actinomycetes</taxon>
        <taxon>Pseudonocardiales</taxon>
        <taxon>Pseudonocardiaceae</taxon>
        <taxon>Actinomycetospora</taxon>
    </lineage>
</organism>
<dbReference type="InterPro" id="IPR001753">
    <property type="entry name" value="Enoyl-CoA_hydra/iso"/>
</dbReference>
<dbReference type="Gene3D" id="3.90.226.10">
    <property type="entry name" value="2-enoyl-CoA Hydratase, Chain A, domain 1"/>
    <property type="match status" value="1"/>
</dbReference>
<dbReference type="Pfam" id="PF00378">
    <property type="entry name" value="ECH_1"/>
    <property type="match status" value="1"/>
</dbReference>
<reference evidence="5 6" key="1">
    <citation type="submission" date="2023-02" db="EMBL/GenBank/DDBJ databases">
        <title>Genome sequencing required for Actinomycetospora new species description.</title>
        <authorList>
            <person name="Saimee Y."/>
            <person name="Duangmal K."/>
        </authorList>
    </citation>
    <scope>NUCLEOTIDE SEQUENCE [LARGE SCALE GENOMIC DNA]</scope>
    <source>
        <strain evidence="5 6">DW7H6</strain>
    </source>
</reference>
<dbReference type="CDD" id="cd06558">
    <property type="entry name" value="crotonase-like"/>
    <property type="match status" value="1"/>
</dbReference>
<keyword evidence="3" id="KW-0456">Lyase</keyword>
<dbReference type="Proteomes" id="UP001300763">
    <property type="component" value="Unassembled WGS sequence"/>
</dbReference>